<dbReference type="EMBL" id="RDQH01000338">
    <property type="protein sequence ID" value="RXH81110.1"/>
    <property type="molecule type" value="Genomic_DNA"/>
</dbReference>
<protein>
    <submittedName>
        <fullName evidence="1">Uncharacterized protein</fullName>
    </submittedName>
</protein>
<dbReference type="Proteomes" id="UP000290289">
    <property type="component" value="Chromosome 12"/>
</dbReference>
<sequence>MTTLPCQGFRSCRQDATATLKSVWKKLKDLGPKRCNGSLFLRPIVSILLLGLQELREMGGLPAENTSSETKPKPADSLNAISINFRISDGRIRYEEFAANDEGRDRLEESIKATFIRSVQESRFEIN</sequence>
<reference evidence="1 2" key="1">
    <citation type="submission" date="2018-10" db="EMBL/GenBank/DDBJ databases">
        <title>A high-quality apple genome assembly.</title>
        <authorList>
            <person name="Hu J."/>
        </authorList>
    </citation>
    <scope>NUCLEOTIDE SEQUENCE [LARGE SCALE GENOMIC DNA]</scope>
    <source>
        <strain evidence="2">cv. HFTH1</strain>
        <tissue evidence="1">Young leaf</tissue>
    </source>
</reference>
<accession>A0A498ID60</accession>
<evidence type="ECO:0000313" key="1">
    <source>
        <dbReference type="EMBL" id="RXH81110.1"/>
    </source>
</evidence>
<gene>
    <name evidence="1" type="ORF">DVH24_005024</name>
</gene>
<comment type="caution">
    <text evidence="1">The sequence shown here is derived from an EMBL/GenBank/DDBJ whole genome shotgun (WGS) entry which is preliminary data.</text>
</comment>
<dbReference type="AlphaFoldDB" id="A0A498ID60"/>
<evidence type="ECO:0000313" key="2">
    <source>
        <dbReference type="Proteomes" id="UP000290289"/>
    </source>
</evidence>
<name>A0A498ID60_MALDO</name>
<keyword evidence="2" id="KW-1185">Reference proteome</keyword>
<proteinExistence type="predicted"/>
<organism evidence="1 2">
    <name type="scientific">Malus domestica</name>
    <name type="common">Apple</name>
    <name type="synonym">Pyrus malus</name>
    <dbReference type="NCBI Taxonomy" id="3750"/>
    <lineage>
        <taxon>Eukaryota</taxon>
        <taxon>Viridiplantae</taxon>
        <taxon>Streptophyta</taxon>
        <taxon>Embryophyta</taxon>
        <taxon>Tracheophyta</taxon>
        <taxon>Spermatophyta</taxon>
        <taxon>Magnoliopsida</taxon>
        <taxon>eudicotyledons</taxon>
        <taxon>Gunneridae</taxon>
        <taxon>Pentapetalae</taxon>
        <taxon>rosids</taxon>
        <taxon>fabids</taxon>
        <taxon>Rosales</taxon>
        <taxon>Rosaceae</taxon>
        <taxon>Amygdaloideae</taxon>
        <taxon>Maleae</taxon>
        <taxon>Malus</taxon>
    </lineage>
</organism>